<dbReference type="HOGENOM" id="CLU_3112159_0_0_1"/>
<accession>U9TTY4</accession>
<name>U9TTY4_RHIID</name>
<dbReference type="EMBL" id="KI285798">
    <property type="protein sequence ID" value="ESA11629.1"/>
    <property type="molecule type" value="Genomic_DNA"/>
</dbReference>
<organism evidence="1">
    <name type="scientific">Rhizophagus irregularis (strain DAOM 181602 / DAOM 197198 / MUCL 43194)</name>
    <name type="common">Arbuscular mycorrhizal fungus</name>
    <name type="synonym">Glomus intraradices</name>
    <dbReference type="NCBI Taxonomy" id="747089"/>
    <lineage>
        <taxon>Eukaryota</taxon>
        <taxon>Fungi</taxon>
        <taxon>Fungi incertae sedis</taxon>
        <taxon>Mucoromycota</taxon>
        <taxon>Glomeromycotina</taxon>
        <taxon>Glomeromycetes</taxon>
        <taxon>Glomerales</taxon>
        <taxon>Glomeraceae</taxon>
        <taxon>Rhizophagus</taxon>
    </lineage>
</organism>
<gene>
    <name evidence="1" type="ORF">GLOINDRAFT_28066</name>
</gene>
<feature type="non-terminal residue" evidence="1">
    <location>
        <position position="1"/>
    </location>
</feature>
<evidence type="ECO:0000313" key="1">
    <source>
        <dbReference type="EMBL" id="ESA11629.1"/>
    </source>
</evidence>
<dbReference type="AlphaFoldDB" id="U9TTY4"/>
<proteinExistence type="predicted"/>
<protein>
    <submittedName>
        <fullName evidence="1">Uncharacterized protein</fullName>
    </submittedName>
</protein>
<sequence length="51" mass="5254">VRVADGAVTVIAVLRQSENEGEYGCSGMGICCKTSESPARANGSDEFTDGD</sequence>
<reference evidence="1" key="1">
    <citation type="submission" date="2013-07" db="EMBL/GenBank/DDBJ databases">
        <title>The genome of an arbuscular mycorrhizal fungus provides insights into the evolution of the oldest plant symbiosis.</title>
        <authorList>
            <consortium name="DOE Joint Genome Institute"/>
            <person name="Tisserant E."/>
            <person name="Malbreil M."/>
            <person name="Kuo A."/>
            <person name="Kohler A."/>
            <person name="Symeonidi A."/>
            <person name="Balestrini R."/>
            <person name="Charron P."/>
            <person name="Duensing N."/>
            <person name="Frei-dit-Frey N."/>
            <person name="Gianinazzi-Pearson V."/>
            <person name="Gilbert B."/>
            <person name="Handa Y."/>
            <person name="Hijri M."/>
            <person name="Kaul R."/>
            <person name="Kawaguchi M."/>
            <person name="Krajinski F."/>
            <person name="Lammers P."/>
            <person name="Lapierre D."/>
            <person name="Masclaux F.G."/>
            <person name="Murat C."/>
            <person name="Morin E."/>
            <person name="Ndikumana S."/>
            <person name="Pagni M."/>
            <person name="Petitpierre D."/>
            <person name="Requena N."/>
            <person name="Rosikiewicz P."/>
            <person name="Riley R."/>
            <person name="Saito K."/>
            <person name="San Clemente H."/>
            <person name="Shapiro H."/>
            <person name="van Tuinen D."/>
            <person name="Becard G."/>
            <person name="Bonfante P."/>
            <person name="Paszkowski U."/>
            <person name="Shachar-Hill Y."/>
            <person name="Young J.P."/>
            <person name="Sanders I.R."/>
            <person name="Henrissat B."/>
            <person name="Rensing S.A."/>
            <person name="Grigoriev I.V."/>
            <person name="Corradi N."/>
            <person name="Roux C."/>
            <person name="Martin F."/>
        </authorList>
    </citation>
    <scope>NUCLEOTIDE SEQUENCE</scope>
    <source>
        <strain evidence="1">DAOM 197198</strain>
    </source>
</reference>